<evidence type="ECO:0000256" key="8">
    <source>
        <dbReference type="ARBA" id="ARBA00022707"/>
    </source>
</evidence>
<dbReference type="InterPro" id="IPR013083">
    <property type="entry name" value="Znf_RING/FYVE/PHD"/>
</dbReference>
<comment type="pathway">
    <text evidence="5">Protein modification; protein ubiquitination.</text>
</comment>
<keyword evidence="15" id="KW-0458">Lysosome</keyword>
<dbReference type="Pfam" id="PF13639">
    <property type="entry name" value="zf-RING_2"/>
    <property type="match status" value="1"/>
</dbReference>
<keyword evidence="13" id="KW-0862">Zinc</keyword>
<keyword evidence="9" id="KW-0479">Metal-binding</keyword>
<dbReference type="InterPro" id="IPR000306">
    <property type="entry name" value="Znf_FYVE"/>
</dbReference>
<evidence type="ECO:0000256" key="4">
    <source>
        <dbReference type="ARBA" id="ARBA00004371"/>
    </source>
</evidence>
<evidence type="ECO:0000259" key="19">
    <source>
        <dbReference type="PROSITE" id="PS50089"/>
    </source>
</evidence>
<feature type="region of interest" description="Disordered" evidence="18">
    <location>
        <begin position="269"/>
        <end position="437"/>
    </location>
</feature>
<organism evidence="21 22">
    <name type="scientific">Emydomyces testavorans</name>
    <dbReference type="NCBI Taxonomy" id="2070801"/>
    <lineage>
        <taxon>Eukaryota</taxon>
        <taxon>Fungi</taxon>
        <taxon>Dikarya</taxon>
        <taxon>Ascomycota</taxon>
        <taxon>Pezizomycotina</taxon>
        <taxon>Eurotiomycetes</taxon>
        <taxon>Eurotiomycetidae</taxon>
        <taxon>Onygenales</taxon>
        <taxon>Nannizziopsiaceae</taxon>
        <taxon>Emydomyces</taxon>
    </lineage>
</organism>
<gene>
    <name evidence="21" type="ORF">PRK78_004476</name>
</gene>
<keyword evidence="16" id="KW-0449">Lipoprotein</keyword>
<evidence type="ECO:0000256" key="15">
    <source>
        <dbReference type="ARBA" id="ARBA00023228"/>
    </source>
</evidence>
<evidence type="ECO:0000256" key="17">
    <source>
        <dbReference type="PROSITE-ProRule" id="PRU00175"/>
    </source>
</evidence>
<feature type="compositionally biased region" description="Polar residues" evidence="18">
    <location>
        <begin position="54"/>
        <end position="81"/>
    </location>
</feature>
<evidence type="ECO:0000256" key="3">
    <source>
        <dbReference type="ARBA" id="ARBA00004177"/>
    </source>
</evidence>
<keyword evidence="11 17" id="KW-0863">Zinc-finger</keyword>
<evidence type="ECO:0000256" key="18">
    <source>
        <dbReference type="SAM" id="MobiDB-lite"/>
    </source>
</evidence>
<dbReference type="PANTHER" id="PTHR46661:SF4">
    <property type="entry name" value="RING-TYPE DOMAIN-CONTAINING PROTEIN"/>
    <property type="match status" value="1"/>
</dbReference>
<evidence type="ECO:0000256" key="5">
    <source>
        <dbReference type="ARBA" id="ARBA00004906"/>
    </source>
</evidence>
<feature type="compositionally biased region" description="Polar residues" evidence="18">
    <location>
        <begin position="364"/>
        <end position="375"/>
    </location>
</feature>
<keyword evidence="12" id="KW-0833">Ubl conjugation pathway</keyword>
<evidence type="ECO:0000256" key="11">
    <source>
        <dbReference type="ARBA" id="ARBA00022771"/>
    </source>
</evidence>
<dbReference type="AlphaFoldDB" id="A0AAF0IJ98"/>
<evidence type="ECO:0000256" key="13">
    <source>
        <dbReference type="ARBA" id="ARBA00022833"/>
    </source>
</evidence>
<dbReference type="InterPro" id="IPR001841">
    <property type="entry name" value="Znf_RING"/>
</dbReference>
<dbReference type="GO" id="GO:0070936">
    <property type="term" value="P:protein K48-linked ubiquitination"/>
    <property type="evidence" value="ECO:0007669"/>
    <property type="project" value="TreeGrafter"/>
</dbReference>
<keyword evidence="10" id="KW-0967">Endosome</keyword>
<comment type="subcellular location">
    <subcellularLocation>
        <location evidence="3">Endosome</location>
    </subcellularLocation>
    <subcellularLocation>
        <location evidence="4">Lysosome</location>
    </subcellularLocation>
    <subcellularLocation>
        <location evidence="2">Membrane</location>
        <topology evidence="2">Peripheral membrane protein</topology>
    </subcellularLocation>
</comment>
<evidence type="ECO:0000256" key="7">
    <source>
        <dbReference type="ARBA" id="ARBA00022679"/>
    </source>
</evidence>
<comment type="catalytic activity">
    <reaction evidence="1">
        <text>S-ubiquitinyl-[E2 ubiquitin-conjugating enzyme]-L-cysteine + [acceptor protein]-L-lysine = [E2 ubiquitin-conjugating enzyme]-L-cysteine + N(6)-ubiquitinyl-[acceptor protein]-L-lysine.</text>
        <dbReference type="EC" id="2.3.2.27"/>
    </reaction>
</comment>
<dbReference type="EMBL" id="CP120628">
    <property type="protein sequence ID" value="WEW59008.1"/>
    <property type="molecule type" value="Genomic_DNA"/>
</dbReference>
<evidence type="ECO:0000256" key="6">
    <source>
        <dbReference type="ARBA" id="ARBA00012483"/>
    </source>
</evidence>
<dbReference type="GO" id="GO:0061630">
    <property type="term" value="F:ubiquitin protein ligase activity"/>
    <property type="evidence" value="ECO:0007669"/>
    <property type="project" value="UniProtKB-EC"/>
</dbReference>
<keyword evidence="8" id="KW-0519">Myristate</keyword>
<feature type="compositionally biased region" description="Polar residues" evidence="18">
    <location>
        <begin position="330"/>
        <end position="349"/>
    </location>
</feature>
<evidence type="ECO:0000313" key="21">
    <source>
        <dbReference type="EMBL" id="WEW59008.1"/>
    </source>
</evidence>
<evidence type="ECO:0000256" key="10">
    <source>
        <dbReference type="ARBA" id="ARBA00022753"/>
    </source>
</evidence>
<dbReference type="Gene3D" id="3.30.40.10">
    <property type="entry name" value="Zinc/RING finger domain, C3HC4 (zinc finger)"/>
    <property type="match status" value="2"/>
</dbReference>
<dbReference type="SUPFAM" id="SSF57850">
    <property type="entry name" value="RING/U-box"/>
    <property type="match status" value="1"/>
</dbReference>
<evidence type="ECO:0000256" key="16">
    <source>
        <dbReference type="ARBA" id="ARBA00023288"/>
    </source>
</evidence>
<evidence type="ECO:0000313" key="22">
    <source>
        <dbReference type="Proteomes" id="UP001219355"/>
    </source>
</evidence>
<feature type="domain" description="RING-type" evidence="19">
    <location>
        <begin position="517"/>
        <end position="558"/>
    </location>
</feature>
<dbReference type="GO" id="GO:0005768">
    <property type="term" value="C:endosome"/>
    <property type="evidence" value="ECO:0007669"/>
    <property type="project" value="UniProtKB-SubCell"/>
</dbReference>
<keyword evidence="7" id="KW-0808">Transferase</keyword>
<evidence type="ECO:0000256" key="9">
    <source>
        <dbReference type="ARBA" id="ARBA00022723"/>
    </source>
</evidence>
<dbReference type="CDD" id="cd16489">
    <property type="entry name" value="mRING-CH-C4HC2H_ZNRF"/>
    <property type="match status" value="1"/>
</dbReference>
<feature type="compositionally biased region" description="Low complexity" evidence="18">
    <location>
        <begin position="88"/>
        <end position="101"/>
    </location>
</feature>
<reference evidence="21" key="1">
    <citation type="submission" date="2023-03" db="EMBL/GenBank/DDBJ databases">
        <title>Emydomyces testavorans Genome Sequence.</title>
        <authorList>
            <person name="Hoyer L."/>
        </authorList>
    </citation>
    <scope>NUCLEOTIDE SEQUENCE</scope>
    <source>
        <strain evidence="21">16-2883</strain>
    </source>
</reference>
<accession>A0AAF0IJ98</accession>
<sequence length="561" mass="61179">MSSPTNLSSSTSLRGDETQPSNGAQGAASGMRTETGLASMGAVPVVDLTRDSPEPNSATVEHGNGASSRSDSEGQTWSEFLQQHPPGEEGANNSNSGSSRGTNRKRRLGSGAGESEPDRIRSSIAGGPASSGSGLGLVRGDSWRGGNSGLSTASPDNAVNALRSSSAVSRQLNSLRHQERSFTDYTLPRWQPDAEVSHCPICGTGFSFWFRKHHCRKCGRVVCASCSPHRITIPRQFIVRPPESRRPLSTIGHPYPSVAEVINLIDGEEEDATQPASHSRPREQQNQFPNPALGGGEEVRLCNPCVPDPNPEPPRRYSTMGSFGYERSIGTANNGHPSPFGSSSLQGSETYDYLPSFRKPSASFEPTSFVDSQPPQDLRGHRPRGMIVSRDSDPQQGLGFPSSRSLFHHRTQSHQRNPYHRDDSNRPLPSPPRRYRHQRVDESDLCPICNQTFPPCGPSRNEEAREAHIRACIQSHQRGHGETSDLPSSPIPGSGQMVHFKATEKDCIGQDGGAPECTICMEEYEVGVELTRLLCFCKFHKSCIIGWFKRKQECPVHKVLA</sequence>
<dbReference type="SMART" id="SM00184">
    <property type="entry name" value="RING"/>
    <property type="match status" value="1"/>
</dbReference>
<feature type="region of interest" description="Disordered" evidence="18">
    <location>
        <begin position="1"/>
        <end position="140"/>
    </location>
</feature>
<proteinExistence type="predicted"/>
<dbReference type="InterPro" id="IPR011011">
    <property type="entry name" value="Znf_FYVE_PHD"/>
</dbReference>
<dbReference type="SMART" id="SM00064">
    <property type="entry name" value="FYVE"/>
    <property type="match status" value="1"/>
</dbReference>
<dbReference type="SUPFAM" id="SSF57903">
    <property type="entry name" value="FYVE/PHD zinc finger"/>
    <property type="match status" value="1"/>
</dbReference>
<evidence type="ECO:0000256" key="14">
    <source>
        <dbReference type="ARBA" id="ARBA00023136"/>
    </source>
</evidence>
<feature type="compositionally biased region" description="Low complexity" evidence="18">
    <location>
        <begin position="122"/>
        <end position="132"/>
    </location>
</feature>
<feature type="compositionally biased region" description="Low complexity" evidence="18">
    <location>
        <begin position="1"/>
        <end position="13"/>
    </location>
</feature>
<evidence type="ECO:0000256" key="1">
    <source>
        <dbReference type="ARBA" id="ARBA00000900"/>
    </source>
</evidence>
<dbReference type="GO" id="GO:0008270">
    <property type="term" value="F:zinc ion binding"/>
    <property type="evidence" value="ECO:0007669"/>
    <property type="project" value="UniProtKB-KW"/>
</dbReference>
<evidence type="ECO:0000256" key="2">
    <source>
        <dbReference type="ARBA" id="ARBA00004170"/>
    </source>
</evidence>
<dbReference type="Pfam" id="PF01363">
    <property type="entry name" value="FYVE"/>
    <property type="match status" value="1"/>
</dbReference>
<dbReference type="PANTHER" id="PTHR46661">
    <property type="entry name" value="E3 UBIQUITIN-PROTEIN LIGASE ZNRF1-LIKE PROTEIN"/>
    <property type="match status" value="1"/>
</dbReference>
<name>A0AAF0IJ98_9EURO</name>
<dbReference type="InterPro" id="IPR017455">
    <property type="entry name" value="Znf_FYVE-rel"/>
</dbReference>
<dbReference type="GO" id="GO:0016020">
    <property type="term" value="C:membrane"/>
    <property type="evidence" value="ECO:0007669"/>
    <property type="project" value="UniProtKB-SubCell"/>
</dbReference>
<keyword evidence="22" id="KW-1185">Reference proteome</keyword>
<dbReference type="PROSITE" id="PS50178">
    <property type="entry name" value="ZF_FYVE"/>
    <property type="match status" value="1"/>
</dbReference>
<dbReference type="PROSITE" id="PS50089">
    <property type="entry name" value="ZF_RING_2"/>
    <property type="match status" value="1"/>
</dbReference>
<dbReference type="Proteomes" id="UP001219355">
    <property type="component" value="Chromosome 2"/>
</dbReference>
<protein>
    <recommendedName>
        <fullName evidence="6">RING-type E3 ubiquitin transferase</fullName>
        <ecNumber evidence="6">2.3.2.27</ecNumber>
    </recommendedName>
</protein>
<dbReference type="EC" id="2.3.2.27" evidence="6"/>
<feature type="domain" description="FYVE-type" evidence="20">
    <location>
        <begin position="193"/>
        <end position="310"/>
    </location>
</feature>
<evidence type="ECO:0000259" key="20">
    <source>
        <dbReference type="PROSITE" id="PS50178"/>
    </source>
</evidence>
<dbReference type="InterPro" id="IPR051878">
    <property type="entry name" value="ZNRF_ubiq-protein_ligase"/>
</dbReference>
<keyword evidence="14" id="KW-0472">Membrane</keyword>
<evidence type="ECO:0000256" key="12">
    <source>
        <dbReference type="ARBA" id="ARBA00022786"/>
    </source>
</evidence>
<dbReference type="GO" id="GO:0043161">
    <property type="term" value="P:proteasome-mediated ubiquitin-dependent protein catabolic process"/>
    <property type="evidence" value="ECO:0007669"/>
    <property type="project" value="TreeGrafter"/>
</dbReference>